<organism evidence="1">
    <name type="scientific">Salmonella enterica</name>
    <name type="common">Salmonella choleraesuis</name>
    <dbReference type="NCBI Taxonomy" id="28901"/>
    <lineage>
        <taxon>Bacteria</taxon>
        <taxon>Pseudomonadati</taxon>
        <taxon>Pseudomonadota</taxon>
        <taxon>Gammaproteobacteria</taxon>
        <taxon>Enterobacterales</taxon>
        <taxon>Enterobacteriaceae</taxon>
        <taxon>Salmonella</taxon>
    </lineage>
</organism>
<name>A0A5V5S3T6_SALER</name>
<accession>A0A5V5S3T6</accession>
<protein>
    <submittedName>
        <fullName evidence="1">Uncharacterized protein</fullName>
    </submittedName>
</protein>
<reference evidence="1" key="1">
    <citation type="submission" date="2018-07" db="EMBL/GenBank/DDBJ databases">
        <authorList>
            <consortium name="PulseNet: The National Subtyping Network for Foodborne Disease Surveillance"/>
            <person name="Tarr C.L."/>
            <person name="Trees E."/>
            <person name="Katz L.S."/>
            <person name="Carleton-Romer H.A."/>
            <person name="Stroika S."/>
            <person name="Kucerova Z."/>
            <person name="Roache K.F."/>
            <person name="Sabol A.L."/>
            <person name="Besser J."/>
            <person name="Gerner-Smidt P."/>
        </authorList>
    </citation>
    <scope>NUCLEOTIDE SEQUENCE</scope>
    <source>
        <strain evidence="1">2014AM-1943</strain>
    </source>
</reference>
<comment type="caution">
    <text evidence="1">The sequence shown here is derived from an EMBL/GenBank/DDBJ whole genome shotgun (WGS) entry which is preliminary data.</text>
</comment>
<gene>
    <name evidence="1" type="ORF">C1T83_18200</name>
</gene>
<dbReference type="AlphaFoldDB" id="A0A5V5S3T6"/>
<proteinExistence type="predicted"/>
<sequence length="89" mass="10124">MKSTTVISQQINKVQSAIMALKATNTDIQSITIRGHKPVIRVSRSAHCIHMLEQGKASYLYTGHDHRGHFRQGVFELHGCRVVWPESLW</sequence>
<dbReference type="EMBL" id="AAHCPD010000010">
    <property type="protein sequence ID" value="EBU6043353.1"/>
    <property type="molecule type" value="Genomic_DNA"/>
</dbReference>
<evidence type="ECO:0000313" key="1">
    <source>
        <dbReference type="EMBL" id="EBU6043353.1"/>
    </source>
</evidence>